<sequence length="53" mass="6136">MRGKGPLEKDYLSINIRGYILKLIQPKCSLKTEANTTKLTFETHLLLHRNHSN</sequence>
<evidence type="ECO:0000313" key="2">
    <source>
        <dbReference type="Proteomes" id="UP001054252"/>
    </source>
</evidence>
<dbReference type="EMBL" id="BPVZ01000066">
    <property type="protein sequence ID" value="GKV24616.1"/>
    <property type="molecule type" value="Genomic_DNA"/>
</dbReference>
<dbReference type="AlphaFoldDB" id="A0AAV5KJC8"/>
<keyword evidence="2" id="KW-1185">Reference proteome</keyword>
<evidence type="ECO:0000313" key="1">
    <source>
        <dbReference type="EMBL" id="GKV24616.1"/>
    </source>
</evidence>
<name>A0AAV5KJC8_9ROSI</name>
<proteinExistence type="predicted"/>
<protein>
    <submittedName>
        <fullName evidence="1">Uncharacterized protein</fullName>
    </submittedName>
</protein>
<gene>
    <name evidence="1" type="ORF">SLEP1_g34202</name>
</gene>
<reference evidence="1 2" key="1">
    <citation type="journal article" date="2021" name="Commun. Biol.">
        <title>The genome of Shorea leprosula (Dipterocarpaceae) highlights the ecological relevance of drought in aseasonal tropical rainforests.</title>
        <authorList>
            <person name="Ng K.K.S."/>
            <person name="Kobayashi M.J."/>
            <person name="Fawcett J.A."/>
            <person name="Hatakeyama M."/>
            <person name="Paape T."/>
            <person name="Ng C.H."/>
            <person name="Ang C.C."/>
            <person name="Tnah L.H."/>
            <person name="Lee C.T."/>
            <person name="Nishiyama T."/>
            <person name="Sese J."/>
            <person name="O'Brien M.J."/>
            <person name="Copetti D."/>
            <person name="Mohd Noor M.I."/>
            <person name="Ong R.C."/>
            <person name="Putra M."/>
            <person name="Sireger I.Z."/>
            <person name="Indrioko S."/>
            <person name="Kosugi Y."/>
            <person name="Izuno A."/>
            <person name="Isagi Y."/>
            <person name="Lee S.L."/>
            <person name="Shimizu K.K."/>
        </authorList>
    </citation>
    <scope>NUCLEOTIDE SEQUENCE [LARGE SCALE GENOMIC DNA]</scope>
    <source>
        <strain evidence="1">214</strain>
    </source>
</reference>
<comment type="caution">
    <text evidence="1">The sequence shown here is derived from an EMBL/GenBank/DDBJ whole genome shotgun (WGS) entry which is preliminary data.</text>
</comment>
<dbReference type="Proteomes" id="UP001054252">
    <property type="component" value="Unassembled WGS sequence"/>
</dbReference>
<accession>A0AAV5KJC8</accession>
<organism evidence="1 2">
    <name type="scientific">Rubroshorea leprosula</name>
    <dbReference type="NCBI Taxonomy" id="152421"/>
    <lineage>
        <taxon>Eukaryota</taxon>
        <taxon>Viridiplantae</taxon>
        <taxon>Streptophyta</taxon>
        <taxon>Embryophyta</taxon>
        <taxon>Tracheophyta</taxon>
        <taxon>Spermatophyta</taxon>
        <taxon>Magnoliopsida</taxon>
        <taxon>eudicotyledons</taxon>
        <taxon>Gunneridae</taxon>
        <taxon>Pentapetalae</taxon>
        <taxon>rosids</taxon>
        <taxon>malvids</taxon>
        <taxon>Malvales</taxon>
        <taxon>Dipterocarpaceae</taxon>
        <taxon>Rubroshorea</taxon>
    </lineage>
</organism>